<dbReference type="EMBL" id="CAJVQA010000521">
    <property type="protein sequence ID" value="CAG8478957.1"/>
    <property type="molecule type" value="Genomic_DNA"/>
</dbReference>
<evidence type="ECO:0000313" key="2">
    <source>
        <dbReference type="Proteomes" id="UP000789759"/>
    </source>
</evidence>
<organism evidence="1 2">
    <name type="scientific">Cetraspora pellucida</name>
    <dbReference type="NCBI Taxonomy" id="1433469"/>
    <lineage>
        <taxon>Eukaryota</taxon>
        <taxon>Fungi</taxon>
        <taxon>Fungi incertae sedis</taxon>
        <taxon>Mucoromycota</taxon>
        <taxon>Glomeromycotina</taxon>
        <taxon>Glomeromycetes</taxon>
        <taxon>Diversisporales</taxon>
        <taxon>Gigasporaceae</taxon>
        <taxon>Cetraspora</taxon>
    </lineage>
</organism>
<sequence>MSNIHDSVPYNHNIDGFKKCVYCGESPQKFPNELSRHEYQEISGICACCWEITTLDPDEGSQHAKEVLRFYDREFLLQNEPPHAWKCLKCGEYVQGKQLRKPHICTTEGDCQKKDWRRHKKECASY</sequence>
<gene>
    <name evidence="1" type="ORF">CPELLU_LOCUS1426</name>
</gene>
<proteinExistence type="predicted"/>
<protein>
    <submittedName>
        <fullName evidence="1">249_t:CDS:1</fullName>
    </submittedName>
</protein>
<reference evidence="1" key="1">
    <citation type="submission" date="2021-06" db="EMBL/GenBank/DDBJ databases">
        <authorList>
            <person name="Kallberg Y."/>
            <person name="Tangrot J."/>
            <person name="Rosling A."/>
        </authorList>
    </citation>
    <scope>NUCLEOTIDE SEQUENCE</scope>
    <source>
        <strain evidence="1">FL966</strain>
    </source>
</reference>
<dbReference type="Proteomes" id="UP000789759">
    <property type="component" value="Unassembled WGS sequence"/>
</dbReference>
<name>A0A9N8W6H0_9GLOM</name>
<comment type="caution">
    <text evidence="1">The sequence shown here is derived from an EMBL/GenBank/DDBJ whole genome shotgun (WGS) entry which is preliminary data.</text>
</comment>
<keyword evidence="2" id="KW-1185">Reference proteome</keyword>
<evidence type="ECO:0000313" key="1">
    <source>
        <dbReference type="EMBL" id="CAG8478957.1"/>
    </source>
</evidence>
<dbReference type="OrthoDB" id="3257538at2759"/>
<dbReference type="AlphaFoldDB" id="A0A9N8W6H0"/>
<accession>A0A9N8W6H0</accession>